<evidence type="ECO:0000256" key="5">
    <source>
        <dbReference type="ARBA" id="ARBA00023136"/>
    </source>
</evidence>
<evidence type="ECO:0000256" key="8">
    <source>
        <dbReference type="SAM" id="Phobius"/>
    </source>
</evidence>
<dbReference type="Proteomes" id="UP001143400">
    <property type="component" value="Unassembled WGS sequence"/>
</dbReference>
<feature type="transmembrane region" description="Helical" evidence="8">
    <location>
        <begin position="74"/>
        <end position="94"/>
    </location>
</feature>
<dbReference type="GO" id="GO:0046872">
    <property type="term" value="F:metal ion binding"/>
    <property type="evidence" value="ECO:0007669"/>
    <property type="project" value="UniProtKB-KW"/>
</dbReference>
<comment type="cofactor">
    <cofactor evidence="7">
        <name>Zn(2+)</name>
        <dbReference type="ChEBI" id="CHEBI:29105"/>
    </cofactor>
</comment>
<proteinExistence type="predicted"/>
<feature type="binding site" evidence="7">
    <location>
        <position position="193"/>
    </location>
    <ligand>
        <name>Zn(2+)</name>
        <dbReference type="ChEBI" id="CHEBI:29105"/>
        <note>catalytic</note>
    </ligand>
</feature>
<protein>
    <submittedName>
        <fullName evidence="9">Membrane protein</fullName>
    </submittedName>
</protein>
<keyword evidence="2 8" id="KW-0812">Transmembrane</keyword>
<evidence type="ECO:0000313" key="11">
    <source>
        <dbReference type="Proteomes" id="UP000758856"/>
    </source>
</evidence>
<feature type="binding site" evidence="6">
    <location>
        <position position="23"/>
    </location>
    <ligand>
        <name>Ca(2+)</name>
        <dbReference type="ChEBI" id="CHEBI:29108"/>
    </ligand>
</feature>
<evidence type="ECO:0000256" key="3">
    <source>
        <dbReference type="ARBA" id="ARBA00022801"/>
    </source>
</evidence>
<organism evidence="9 12">
    <name type="scientific">Methylopila capsulata</name>
    <dbReference type="NCBI Taxonomy" id="61654"/>
    <lineage>
        <taxon>Bacteria</taxon>
        <taxon>Pseudomonadati</taxon>
        <taxon>Pseudomonadota</taxon>
        <taxon>Alphaproteobacteria</taxon>
        <taxon>Hyphomicrobiales</taxon>
        <taxon>Methylopilaceae</taxon>
        <taxon>Methylopila</taxon>
    </lineage>
</organism>
<keyword evidence="6" id="KW-0479">Metal-binding</keyword>
<feature type="transmembrane region" description="Helical" evidence="8">
    <location>
        <begin position="135"/>
        <end position="152"/>
    </location>
</feature>
<dbReference type="InterPro" id="IPR008901">
    <property type="entry name" value="ACER"/>
</dbReference>
<evidence type="ECO:0000256" key="2">
    <source>
        <dbReference type="ARBA" id="ARBA00022692"/>
    </source>
</evidence>
<name>A0A9W6MRJ6_9HYPH</name>
<comment type="caution">
    <text evidence="9">The sequence shown here is derived from an EMBL/GenBank/DDBJ whole genome shotgun (WGS) entry which is preliminary data.</text>
</comment>
<evidence type="ECO:0000313" key="10">
    <source>
        <dbReference type="EMBL" id="MBM7850027.1"/>
    </source>
</evidence>
<feature type="binding site" evidence="7">
    <location>
        <position position="197"/>
    </location>
    <ligand>
        <name>Zn(2+)</name>
        <dbReference type="ChEBI" id="CHEBI:29105"/>
        <note>catalytic</note>
    </ligand>
</feature>
<evidence type="ECO:0000256" key="1">
    <source>
        <dbReference type="ARBA" id="ARBA00004141"/>
    </source>
</evidence>
<keyword evidence="5 8" id="KW-0472">Membrane</keyword>
<dbReference type="GO" id="GO:0016020">
    <property type="term" value="C:membrane"/>
    <property type="evidence" value="ECO:0007669"/>
    <property type="project" value="UniProtKB-SubCell"/>
</dbReference>
<feature type="transmembrane region" description="Helical" evidence="8">
    <location>
        <begin position="48"/>
        <end position="68"/>
    </location>
</feature>
<dbReference type="EMBL" id="BSFF01000002">
    <property type="protein sequence ID" value="GLK55318.1"/>
    <property type="molecule type" value="Genomic_DNA"/>
</dbReference>
<reference evidence="9" key="1">
    <citation type="journal article" date="2014" name="Int. J. Syst. Evol. Microbiol.">
        <title>Complete genome sequence of Corynebacterium casei LMG S-19264T (=DSM 44701T), isolated from a smear-ripened cheese.</title>
        <authorList>
            <consortium name="US DOE Joint Genome Institute (JGI-PGF)"/>
            <person name="Walter F."/>
            <person name="Albersmeier A."/>
            <person name="Kalinowski J."/>
            <person name="Ruckert C."/>
        </authorList>
    </citation>
    <scope>NUCLEOTIDE SEQUENCE</scope>
    <source>
        <strain evidence="9">VKM B-1606</strain>
    </source>
</reference>
<dbReference type="EMBL" id="JAFBCY010000001">
    <property type="protein sequence ID" value="MBM7850027.1"/>
    <property type="molecule type" value="Genomic_DNA"/>
</dbReference>
<comment type="subcellular location">
    <subcellularLocation>
        <location evidence="1">Membrane</location>
        <topology evidence="1">Multi-pass membrane protein</topology>
    </subcellularLocation>
</comment>
<keyword evidence="11" id="KW-1185">Reference proteome</keyword>
<keyword evidence="7" id="KW-0862">Zinc</keyword>
<reference evidence="9" key="3">
    <citation type="submission" date="2023-01" db="EMBL/GenBank/DDBJ databases">
        <authorList>
            <person name="Sun Q."/>
            <person name="Evtushenko L."/>
        </authorList>
    </citation>
    <scope>NUCLEOTIDE SEQUENCE</scope>
    <source>
        <strain evidence="9">VKM B-1606</strain>
    </source>
</reference>
<feature type="binding site" evidence="7">
    <location>
        <position position="68"/>
    </location>
    <ligand>
        <name>Zn(2+)</name>
        <dbReference type="ChEBI" id="CHEBI:29105"/>
        <note>catalytic</note>
    </ligand>
</feature>
<accession>A0A9W6MRJ6</accession>
<evidence type="ECO:0000256" key="7">
    <source>
        <dbReference type="PIRSR" id="PIRSR608901-2"/>
    </source>
</evidence>
<dbReference type="Proteomes" id="UP000758856">
    <property type="component" value="Unassembled WGS sequence"/>
</dbReference>
<dbReference type="AlphaFoldDB" id="A0A9W6MRJ6"/>
<keyword evidence="6" id="KW-0106">Calcium</keyword>
<dbReference type="GO" id="GO:0016811">
    <property type="term" value="F:hydrolase activity, acting on carbon-nitrogen (but not peptide) bonds, in linear amides"/>
    <property type="evidence" value="ECO:0007669"/>
    <property type="project" value="InterPro"/>
</dbReference>
<evidence type="ECO:0000313" key="9">
    <source>
        <dbReference type="EMBL" id="GLK55318.1"/>
    </source>
</evidence>
<keyword evidence="3" id="KW-0378">Hydrolase</keyword>
<reference evidence="10 11" key="2">
    <citation type="submission" date="2021-01" db="EMBL/GenBank/DDBJ databases">
        <title>Genomic Encyclopedia of Type Strains, Phase IV (KMG-IV): sequencing the most valuable type-strain genomes for metagenomic binning, comparative biology and taxonomic classification.</title>
        <authorList>
            <person name="Goeker M."/>
        </authorList>
    </citation>
    <scope>NUCLEOTIDE SEQUENCE [LARGE SCALE GENOMIC DNA]</scope>
    <source>
        <strain evidence="10 11">DSM 6130</strain>
    </source>
</reference>
<keyword evidence="4 8" id="KW-1133">Transmembrane helix</keyword>
<feature type="transmembrane region" description="Helical" evidence="8">
    <location>
        <begin position="20"/>
        <end position="41"/>
    </location>
</feature>
<evidence type="ECO:0000313" key="12">
    <source>
        <dbReference type="Proteomes" id="UP001143400"/>
    </source>
</evidence>
<gene>
    <name evidence="9" type="ORF">GCM10008170_13370</name>
    <name evidence="10" type="ORF">JOD31_000239</name>
</gene>
<dbReference type="GO" id="GO:0006672">
    <property type="term" value="P:ceramide metabolic process"/>
    <property type="evidence" value="ECO:0007669"/>
    <property type="project" value="InterPro"/>
</dbReference>
<evidence type="ECO:0000256" key="4">
    <source>
        <dbReference type="ARBA" id="ARBA00022989"/>
    </source>
</evidence>
<dbReference type="RefSeq" id="WP_204948498.1">
    <property type="nucleotide sequence ID" value="NZ_BSFF01000002.1"/>
</dbReference>
<evidence type="ECO:0000256" key="6">
    <source>
        <dbReference type="PIRSR" id="PIRSR608901-1"/>
    </source>
</evidence>
<sequence>MAAWSDPVLGVYCERLDPSFWAEPANAVTNVAFIMAAAIAARRHRGDRAALVLAAVVAVIGVGSFLFHTFATRWALLADVAPIQLFIAVYFCLVLRRIVGIGALGAVVGTVAFIAAAAALPALAPAGALGGSPGYAGALLALIGMGVGLTLAQEARRRSAGKGLLAAAALFATSLTFRTLDGAACAYSPVGAHPLWHVLNACVLFTLIETFGRARPSKIPANDH</sequence>
<dbReference type="Pfam" id="PF05875">
    <property type="entry name" value="Ceramidase"/>
    <property type="match status" value="1"/>
</dbReference>
<feature type="transmembrane region" description="Helical" evidence="8">
    <location>
        <begin position="101"/>
        <end position="123"/>
    </location>
</feature>